<protein>
    <recommendedName>
        <fullName evidence="7">PIG-P domain-containing protein</fullName>
    </recommendedName>
</protein>
<proteinExistence type="predicted"/>
<evidence type="ECO:0000313" key="9">
    <source>
        <dbReference type="Proteomes" id="UP000026962"/>
    </source>
</evidence>
<keyword evidence="4 6" id="KW-0472">Membrane</keyword>
<dbReference type="Gramene" id="OPUNC10G17500.1">
    <property type="protein sequence ID" value="OPUNC10G17500.1"/>
    <property type="gene ID" value="OPUNC10G17500"/>
</dbReference>
<reference evidence="8" key="2">
    <citation type="submission" date="2018-05" db="EMBL/GenBank/DDBJ databases">
        <title>OpunRS2 (Oryza punctata Reference Sequence Version 2).</title>
        <authorList>
            <person name="Zhang J."/>
            <person name="Kudrna D."/>
            <person name="Lee S."/>
            <person name="Talag J."/>
            <person name="Welchert J."/>
            <person name="Wing R.A."/>
        </authorList>
    </citation>
    <scope>NUCLEOTIDE SEQUENCE [LARGE SCALE GENOMIC DNA]</scope>
</reference>
<dbReference type="GO" id="GO:0016020">
    <property type="term" value="C:membrane"/>
    <property type="evidence" value="ECO:0007669"/>
    <property type="project" value="UniProtKB-SubCell"/>
</dbReference>
<organism evidence="8">
    <name type="scientific">Oryza punctata</name>
    <name type="common">Red rice</name>
    <dbReference type="NCBI Taxonomy" id="4537"/>
    <lineage>
        <taxon>Eukaryota</taxon>
        <taxon>Viridiplantae</taxon>
        <taxon>Streptophyta</taxon>
        <taxon>Embryophyta</taxon>
        <taxon>Tracheophyta</taxon>
        <taxon>Spermatophyta</taxon>
        <taxon>Magnoliopsida</taxon>
        <taxon>Liliopsida</taxon>
        <taxon>Poales</taxon>
        <taxon>Poaceae</taxon>
        <taxon>BOP clade</taxon>
        <taxon>Oryzoideae</taxon>
        <taxon>Oryzeae</taxon>
        <taxon>Oryzinae</taxon>
        <taxon>Oryza</taxon>
    </lineage>
</organism>
<evidence type="ECO:0000256" key="1">
    <source>
        <dbReference type="ARBA" id="ARBA00004141"/>
    </source>
</evidence>
<dbReference type="Proteomes" id="UP000026962">
    <property type="component" value="Chromosome 10"/>
</dbReference>
<keyword evidence="9" id="KW-1185">Reference proteome</keyword>
<keyword evidence="3 6" id="KW-1133">Transmembrane helix</keyword>
<reference evidence="8" key="1">
    <citation type="submission" date="2015-04" db="UniProtKB">
        <authorList>
            <consortium name="EnsemblPlants"/>
        </authorList>
    </citation>
    <scope>IDENTIFICATION</scope>
</reference>
<feature type="domain" description="PIG-P" evidence="7">
    <location>
        <begin position="32"/>
        <end position="73"/>
    </location>
</feature>
<evidence type="ECO:0000313" key="8">
    <source>
        <dbReference type="EnsemblPlants" id="OPUNC10G17500.1"/>
    </source>
</evidence>
<dbReference type="PANTHER" id="PTHR47681">
    <property type="entry name" value="PHOSPHATIDYLINOSITOL N-ACETYLGLUCOSAMINYLTRANSFERASE SUBUNIT P-RELATED"/>
    <property type="match status" value="1"/>
</dbReference>
<dbReference type="HOGENOM" id="CLU_2337244_0_0_1"/>
<dbReference type="AlphaFoldDB" id="A0A0E0MAZ7"/>
<evidence type="ECO:0000256" key="2">
    <source>
        <dbReference type="ARBA" id="ARBA00022692"/>
    </source>
</evidence>
<accession>A0A0E0MAZ7</accession>
<dbReference type="EnsemblPlants" id="OPUNC10G17500.1">
    <property type="protein sequence ID" value="OPUNC10G17500.1"/>
    <property type="gene ID" value="OPUNC10G17500"/>
</dbReference>
<dbReference type="InterPro" id="IPR013717">
    <property type="entry name" value="PIG-P"/>
</dbReference>
<evidence type="ECO:0000256" key="4">
    <source>
        <dbReference type="ARBA" id="ARBA00023136"/>
    </source>
</evidence>
<feature type="region of interest" description="Disordered" evidence="5">
    <location>
        <begin position="1"/>
        <end position="32"/>
    </location>
</feature>
<dbReference type="Pfam" id="PF08510">
    <property type="entry name" value="PIG-P"/>
    <property type="match status" value="1"/>
</dbReference>
<evidence type="ECO:0000256" key="5">
    <source>
        <dbReference type="SAM" id="MobiDB-lite"/>
    </source>
</evidence>
<evidence type="ECO:0000259" key="7">
    <source>
        <dbReference type="Pfam" id="PF08510"/>
    </source>
</evidence>
<evidence type="ECO:0000256" key="3">
    <source>
        <dbReference type="ARBA" id="ARBA00022989"/>
    </source>
</evidence>
<feature type="transmembrane region" description="Helical" evidence="6">
    <location>
        <begin position="34"/>
        <end position="56"/>
    </location>
</feature>
<name>A0A0E0MAZ7_ORYPU</name>
<dbReference type="STRING" id="4537.A0A0E0MAZ7"/>
<sequence>MQPDAAARSPGQTVRVRGRGRRPKVDPSRGSSEAYGFVESIAAVAAAAVYLAWAYLPEPWLGSLAVTYYPARSVPQPPWTAAVAICPSPIPLTIDAEC</sequence>
<evidence type="ECO:0000256" key="6">
    <source>
        <dbReference type="SAM" id="Phobius"/>
    </source>
</evidence>
<comment type="subcellular location">
    <subcellularLocation>
        <location evidence="1">Membrane</location>
        <topology evidence="1">Multi-pass membrane protein</topology>
    </subcellularLocation>
</comment>
<dbReference type="PANTHER" id="PTHR47681:SF4">
    <property type="entry name" value="PIG-P DOMAIN-CONTAINING PROTEIN"/>
    <property type="match status" value="1"/>
</dbReference>
<keyword evidence="2 6" id="KW-0812">Transmembrane</keyword>